<dbReference type="EMBL" id="AQGS01000958">
    <property type="protein sequence ID" value="EPS36205.1"/>
    <property type="molecule type" value="Genomic_DNA"/>
</dbReference>
<organism evidence="3 4">
    <name type="scientific">Dactylellina haptotyla (strain CBS 200.50)</name>
    <name type="common">Nematode-trapping fungus</name>
    <name type="synonym">Monacrosporium haptotylum</name>
    <dbReference type="NCBI Taxonomy" id="1284197"/>
    <lineage>
        <taxon>Eukaryota</taxon>
        <taxon>Fungi</taxon>
        <taxon>Dikarya</taxon>
        <taxon>Ascomycota</taxon>
        <taxon>Pezizomycotina</taxon>
        <taxon>Orbiliomycetes</taxon>
        <taxon>Orbiliales</taxon>
        <taxon>Orbiliaceae</taxon>
        <taxon>Dactylellina</taxon>
    </lineage>
</organism>
<evidence type="ECO:0000313" key="4">
    <source>
        <dbReference type="Proteomes" id="UP000015100"/>
    </source>
</evidence>
<feature type="chain" id="PRO_5004560170" evidence="2">
    <location>
        <begin position="22"/>
        <end position="358"/>
    </location>
</feature>
<feature type="compositionally biased region" description="Polar residues" evidence="1">
    <location>
        <begin position="286"/>
        <end position="303"/>
    </location>
</feature>
<keyword evidence="4" id="KW-1185">Reference proteome</keyword>
<accession>S7ZZL3</accession>
<keyword evidence="2" id="KW-0732">Signal</keyword>
<feature type="region of interest" description="Disordered" evidence="1">
    <location>
        <begin position="251"/>
        <end position="358"/>
    </location>
</feature>
<feature type="compositionally biased region" description="Low complexity" evidence="1">
    <location>
        <begin position="251"/>
        <end position="284"/>
    </location>
</feature>
<feature type="signal peptide" evidence="2">
    <location>
        <begin position="1"/>
        <end position="21"/>
    </location>
</feature>
<reference evidence="4" key="2">
    <citation type="submission" date="2013-04" db="EMBL/GenBank/DDBJ databases">
        <title>Genomic mechanisms accounting for the adaptation to parasitism in nematode-trapping fungi.</title>
        <authorList>
            <person name="Ahren D.G."/>
        </authorList>
    </citation>
    <scope>NUCLEOTIDE SEQUENCE [LARGE SCALE GENOMIC DNA]</scope>
    <source>
        <strain evidence="4">CBS 200.50</strain>
    </source>
</reference>
<feature type="compositionally biased region" description="Low complexity" evidence="1">
    <location>
        <begin position="327"/>
        <end position="349"/>
    </location>
</feature>
<dbReference type="OrthoDB" id="10628934at2759"/>
<dbReference type="HOGENOM" id="CLU_773919_0_0_1"/>
<reference evidence="3 4" key="1">
    <citation type="journal article" date="2013" name="PLoS Genet.">
        <title>Genomic mechanisms accounting for the adaptation to parasitism in nematode-trapping fungi.</title>
        <authorList>
            <person name="Meerupati T."/>
            <person name="Andersson K.M."/>
            <person name="Friman E."/>
            <person name="Kumar D."/>
            <person name="Tunlid A."/>
            <person name="Ahren D."/>
        </authorList>
    </citation>
    <scope>NUCLEOTIDE SEQUENCE [LARGE SCALE GENOMIC DNA]</scope>
    <source>
        <strain evidence="3 4">CBS 200.50</strain>
    </source>
</reference>
<sequence length="358" mass="34297">MYVHLSVILVAALISTGNSLALPRPDNVRPPCTKYIYQWVFPNWGRTETVHAATVTSTYTTNCGRCQDIAVTTMEIALARQWEMLRYTSNLQKTTTITLPITKAEWVYTCSPTSSGDLGPEATGTAAETPSGDSGSGAAPMFFGGGGGATNSSSGGSSGDGTGGVGGEGGMGVGGAQGGSGMGGEGGGNVVSSSTLGGAAGGDPGNGGGGSGGGGDMGGGGGGGGGGGEMEAGAVLPNPSVLVLWSDTSSITSTPTDSTTATDASSMSLYSGATSTSADSEATSVGLDSTTTTQESPQVTDTPITLEATGLVENSNTESGTTGGGDSSSSSGGDSSSGSGSDNGSDSGNSDGGGDGGT</sequence>
<feature type="compositionally biased region" description="Gly residues" evidence="1">
    <location>
        <begin position="156"/>
        <end position="189"/>
    </location>
</feature>
<protein>
    <submittedName>
        <fullName evidence="3">Uncharacterized protein</fullName>
    </submittedName>
</protein>
<dbReference type="Proteomes" id="UP000015100">
    <property type="component" value="Unassembled WGS sequence"/>
</dbReference>
<comment type="caution">
    <text evidence="3">The sequence shown here is derived from an EMBL/GenBank/DDBJ whole genome shotgun (WGS) entry which is preliminary data.</text>
</comment>
<dbReference type="AlphaFoldDB" id="S7ZZL3"/>
<evidence type="ECO:0000256" key="2">
    <source>
        <dbReference type="SAM" id="SignalP"/>
    </source>
</evidence>
<feature type="region of interest" description="Disordered" evidence="1">
    <location>
        <begin position="114"/>
        <end position="234"/>
    </location>
</feature>
<gene>
    <name evidence="3" type="ORF">H072_10234</name>
</gene>
<feature type="compositionally biased region" description="Gly residues" evidence="1">
    <location>
        <begin position="198"/>
        <end position="230"/>
    </location>
</feature>
<evidence type="ECO:0000256" key="1">
    <source>
        <dbReference type="SAM" id="MobiDB-lite"/>
    </source>
</evidence>
<name>S7ZZL3_DACHA</name>
<evidence type="ECO:0000313" key="3">
    <source>
        <dbReference type="EMBL" id="EPS36205.1"/>
    </source>
</evidence>
<proteinExistence type="predicted"/>